<comment type="caution">
    <text evidence="1">The sequence shown here is derived from an EMBL/GenBank/DDBJ whole genome shotgun (WGS) entry which is preliminary data.</text>
</comment>
<dbReference type="AlphaFoldDB" id="A0A2C5Y4V0"/>
<accession>A0A2C5Y4V0</accession>
<protein>
    <submittedName>
        <fullName evidence="1">Uncharacterized protein</fullName>
    </submittedName>
</protein>
<keyword evidence="2" id="KW-1185">Reference proteome</keyword>
<dbReference type="OrthoDB" id="6921389at2759"/>
<organism evidence="1 2">
    <name type="scientific">Ophiocordyceps australis</name>
    <dbReference type="NCBI Taxonomy" id="1399860"/>
    <lineage>
        <taxon>Eukaryota</taxon>
        <taxon>Fungi</taxon>
        <taxon>Dikarya</taxon>
        <taxon>Ascomycota</taxon>
        <taxon>Pezizomycotina</taxon>
        <taxon>Sordariomycetes</taxon>
        <taxon>Hypocreomycetidae</taxon>
        <taxon>Hypocreales</taxon>
        <taxon>Ophiocordycipitaceae</taxon>
        <taxon>Ophiocordyceps</taxon>
    </lineage>
</organism>
<gene>
    <name evidence="1" type="ORF">CDD81_7675</name>
</gene>
<proteinExistence type="predicted"/>
<evidence type="ECO:0000313" key="2">
    <source>
        <dbReference type="Proteomes" id="UP000226192"/>
    </source>
</evidence>
<dbReference type="EMBL" id="NJET01000085">
    <property type="protein sequence ID" value="PHH61984.1"/>
    <property type="molecule type" value="Genomic_DNA"/>
</dbReference>
<dbReference type="STRING" id="1399860.A0A2C5Y4V0"/>
<dbReference type="InterPro" id="IPR008949">
    <property type="entry name" value="Isoprenoid_synthase_dom_sf"/>
</dbReference>
<dbReference type="Proteomes" id="UP000226192">
    <property type="component" value="Unassembled WGS sequence"/>
</dbReference>
<name>A0A2C5Y4V0_9HYPO</name>
<evidence type="ECO:0000313" key="1">
    <source>
        <dbReference type="EMBL" id="PHH61984.1"/>
    </source>
</evidence>
<sequence length="202" mass="22478">MDRFLNLDESNYCYSEPVDDEDVRDNGCFTILPVRRNIHDKTANAIAHTVVDSWNKVVADSVAKGFCGTENTASGTFSSLLFPEASLDRAECISRLAQVFFLFDDKSEGLPQEIAHEKLDTHVAAILDDAGVKDATTATEKMLVPTIRGLLNVDRHRGIALLKAWRYSALSSNARAITEFTNFDEYIEFRIVNIGMKQVASL</sequence>
<dbReference type="SUPFAM" id="SSF48576">
    <property type="entry name" value="Terpenoid synthases"/>
    <property type="match status" value="1"/>
</dbReference>
<reference evidence="1 2" key="1">
    <citation type="submission" date="2017-06" db="EMBL/GenBank/DDBJ databases">
        <title>Ant-infecting Ophiocordyceps genomes reveal a high diversity of potential behavioral manipulation genes and a possible major role for enterotoxins.</title>
        <authorList>
            <person name="De Bekker C."/>
            <person name="Evans H.C."/>
            <person name="Brachmann A."/>
            <person name="Hughes D.P."/>
        </authorList>
    </citation>
    <scope>NUCLEOTIDE SEQUENCE [LARGE SCALE GENOMIC DNA]</scope>
    <source>
        <strain evidence="1 2">Map64</strain>
    </source>
</reference>
<dbReference type="Gene3D" id="1.10.600.10">
    <property type="entry name" value="Farnesyl Diphosphate Synthase"/>
    <property type="match status" value="1"/>
</dbReference>